<gene>
    <name evidence="1" type="ORF">KB13_894</name>
</gene>
<reference evidence="2" key="1">
    <citation type="journal article" date="2012" name="Stand. Genomic Sci.">
        <title>Genome sequence of strain HIMB624, a cultured representative from the OM43 clade of marine Betaproteobacteria.</title>
        <authorList>
            <person name="Huggett M.J."/>
            <person name="Hayakawa D.H."/>
            <person name="Rappe M.S."/>
        </authorList>
    </citation>
    <scope>NUCLEOTIDE SEQUENCE [LARGE SCALE GENOMIC DNA]</scope>
    <source>
        <strain evidence="2">KB13</strain>
    </source>
</reference>
<name>B6BTB1_9PROT</name>
<dbReference type="AlphaFoldDB" id="B6BTB1"/>
<dbReference type="EMBL" id="DS995299">
    <property type="protein sequence ID" value="EDZ64762.1"/>
    <property type="molecule type" value="Genomic_DNA"/>
</dbReference>
<evidence type="ECO:0000313" key="1">
    <source>
        <dbReference type="EMBL" id="EDZ64762.1"/>
    </source>
</evidence>
<keyword evidence="2" id="KW-1185">Reference proteome</keyword>
<organism evidence="1 2">
    <name type="scientific">beta proteobacterium KB13</name>
    <dbReference type="NCBI Taxonomy" id="314607"/>
    <lineage>
        <taxon>Bacteria</taxon>
        <taxon>Pseudomonadati</taxon>
        <taxon>Pseudomonadota</taxon>
        <taxon>Betaproteobacteria</taxon>
        <taxon>Nitrosomonadales</taxon>
        <taxon>OM43 clade</taxon>
    </lineage>
</organism>
<dbReference type="STRING" id="314607.KB13_894"/>
<sequence>MIKTYLKNLRKLLFVIALLIALYLWLSPTQGCIRKGEEFKSFDVWKDGLSTKEKKFIEDSWALNLYDKEKTNWERVIAKQCRTTNSW</sequence>
<dbReference type="Proteomes" id="UP000004188">
    <property type="component" value="Unassembled WGS sequence"/>
</dbReference>
<accession>B6BTB1</accession>
<evidence type="ECO:0000313" key="2">
    <source>
        <dbReference type="Proteomes" id="UP000004188"/>
    </source>
</evidence>
<proteinExistence type="predicted"/>
<dbReference type="HOGENOM" id="CLU_2477076_0_0_4"/>
<protein>
    <submittedName>
        <fullName evidence="1">Uncharacterized protein</fullName>
    </submittedName>
</protein>